<name>A0A0E9PCM3_ANGAN</name>
<protein>
    <submittedName>
        <fullName evidence="1">Uncharacterized protein</fullName>
    </submittedName>
</protein>
<accession>A0A0E9PCM3</accession>
<evidence type="ECO:0000313" key="1">
    <source>
        <dbReference type="EMBL" id="JAH01603.1"/>
    </source>
</evidence>
<dbReference type="AlphaFoldDB" id="A0A0E9PCM3"/>
<dbReference type="EMBL" id="GBXM01106974">
    <property type="protein sequence ID" value="JAH01603.1"/>
    <property type="molecule type" value="Transcribed_RNA"/>
</dbReference>
<reference evidence="1" key="1">
    <citation type="submission" date="2014-11" db="EMBL/GenBank/DDBJ databases">
        <authorList>
            <person name="Amaro Gonzalez C."/>
        </authorList>
    </citation>
    <scope>NUCLEOTIDE SEQUENCE</scope>
</reference>
<sequence>MTHSQNIADRSCINASTLCETLALGSSCSVYH</sequence>
<proteinExistence type="predicted"/>
<reference evidence="1" key="2">
    <citation type="journal article" date="2015" name="Fish Shellfish Immunol.">
        <title>Early steps in the European eel (Anguilla anguilla)-Vibrio vulnificus interaction in the gills: Role of the RtxA13 toxin.</title>
        <authorList>
            <person name="Callol A."/>
            <person name="Pajuelo D."/>
            <person name="Ebbesson L."/>
            <person name="Teles M."/>
            <person name="MacKenzie S."/>
            <person name="Amaro C."/>
        </authorList>
    </citation>
    <scope>NUCLEOTIDE SEQUENCE</scope>
</reference>
<organism evidence="1">
    <name type="scientific">Anguilla anguilla</name>
    <name type="common">European freshwater eel</name>
    <name type="synonym">Muraena anguilla</name>
    <dbReference type="NCBI Taxonomy" id="7936"/>
    <lineage>
        <taxon>Eukaryota</taxon>
        <taxon>Metazoa</taxon>
        <taxon>Chordata</taxon>
        <taxon>Craniata</taxon>
        <taxon>Vertebrata</taxon>
        <taxon>Euteleostomi</taxon>
        <taxon>Actinopterygii</taxon>
        <taxon>Neopterygii</taxon>
        <taxon>Teleostei</taxon>
        <taxon>Anguilliformes</taxon>
        <taxon>Anguillidae</taxon>
        <taxon>Anguilla</taxon>
    </lineage>
</organism>